<sequence length="130" mass="13974">MTKAAAKGALLFGENILCTTFCSVGVRGVTDCEISRGPKQDWTVRRTCAGPSWNTPARLKRRAASVHVVKGQGALVSEGSDCPLLRHSTSPSNRYPIPVQEADSSLVTPARSQVFMGDHLYTFVGLSLLL</sequence>
<dbReference type="Proteomes" id="UP000299102">
    <property type="component" value="Unassembled WGS sequence"/>
</dbReference>
<keyword evidence="2" id="KW-1185">Reference proteome</keyword>
<evidence type="ECO:0000313" key="1">
    <source>
        <dbReference type="EMBL" id="GBP95161.1"/>
    </source>
</evidence>
<protein>
    <submittedName>
        <fullName evidence="1">Uncharacterized protein</fullName>
    </submittedName>
</protein>
<accession>A0A4C2A2H5</accession>
<reference evidence="1 2" key="1">
    <citation type="journal article" date="2019" name="Commun. Biol.">
        <title>The bagworm genome reveals a unique fibroin gene that provides high tensile strength.</title>
        <authorList>
            <person name="Kono N."/>
            <person name="Nakamura H."/>
            <person name="Ohtoshi R."/>
            <person name="Tomita M."/>
            <person name="Numata K."/>
            <person name="Arakawa K."/>
        </authorList>
    </citation>
    <scope>NUCLEOTIDE SEQUENCE [LARGE SCALE GENOMIC DNA]</scope>
</reference>
<organism evidence="1 2">
    <name type="scientific">Eumeta variegata</name>
    <name type="common">Bagworm moth</name>
    <name type="synonym">Eumeta japonica</name>
    <dbReference type="NCBI Taxonomy" id="151549"/>
    <lineage>
        <taxon>Eukaryota</taxon>
        <taxon>Metazoa</taxon>
        <taxon>Ecdysozoa</taxon>
        <taxon>Arthropoda</taxon>
        <taxon>Hexapoda</taxon>
        <taxon>Insecta</taxon>
        <taxon>Pterygota</taxon>
        <taxon>Neoptera</taxon>
        <taxon>Endopterygota</taxon>
        <taxon>Lepidoptera</taxon>
        <taxon>Glossata</taxon>
        <taxon>Ditrysia</taxon>
        <taxon>Tineoidea</taxon>
        <taxon>Psychidae</taxon>
        <taxon>Oiketicinae</taxon>
        <taxon>Eumeta</taxon>
    </lineage>
</organism>
<dbReference type="EMBL" id="BGZK01002591">
    <property type="protein sequence ID" value="GBP95161.1"/>
    <property type="molecule type" value="Genomic_DNA"/>
</dbReference>
<comment type="caution">
    <text evidence="1">The sequence shown here is derived from an EMBL/GenBank/DDBJ whole genome shotgun (WGS) entry which is preliminary data.</text>
</comment>
<proteinExistence type="predicted"/>
<gene>
    <name evidence="1" type="ORF">EVAR_70387_1</name>
</gene>
<evidence type="ECO:0000313" key="2">
    <source>
        <dbReference type="Proteomes" id="UP000299102"/>
    </source>
</evidence>
<dbReference type="AlphaFoldDB" id="A0A4C2A2H5"/>
<name>A0A4C2A2H5_EUMVA</name>